<dbReference type="Gene3D" id="2.20.200.10">
    <property type="entry name" value="Outer membrane efflux proteins (OEP)"/>
    <property type="match status" value="1"/>
</dbReference>
<dbReference type="SUPFAM" id="SSF56954">
    <property type="entry name" value="Outer membrane efflux proteins (OEP)"/>
    <property type="match status" value="1"/>
</dbReference>
<dbReference type="PANTHER" id="PTHR30203:SF30">
    <property type="entry name" value="OUTER MEMBRANE PROTEIN-RELATED"/>
    <property type="match status" value="1"/>
</dbReference>
<dbReference type="Proteomes" id="UP000236655">
    <property type="component" value="Chromosome"/>
</dbReference>
<dbReference type="OrthoDB" id="9770517at2"/>
<protein>
    <submittedName>
        <fullName evidence="2">Transporter</fullName>
    </submittedName>
</protein>
<dbReference type="AlphaFoldDB" id="A0A2I7N9R3"/>
<comment type="similarity">
    <text evidence="1">Belongs to the outer membrane factor (OMF) (TC 1.B.17) family.</text>
</comment>
<sequence>MIIASLLAGCAYFSEYKKPDVPVNNQWDVPQNTGLSESNLPFVSWWQGFNDPTLNQLIESGLASNNTLNMSRGNVEAAEGELKKVQLQWIPDISVILGYSNNPATGFPGLLAVLAPNYTMNVFSQIKQQKKAKYELAEAKAEDDAVKLNVITQITASYFTYQAEIERKQLLDVLANDITHLAEIAKKVYKGGLSANISVQDLDAQVNMIRGEQEVIEQNIVVSRNALRYLINQNPGQITTSQKFSMLNNKTLAPAQLPMTVLENRPDMQMAENRLRASNEGIGLAASQLLPTVQLDFIGGPVAGNNSYNIPNPITTNVVDFNDELLKIPVLRASVLGEIDKAKGLDKVSYYNYVETLQKALRDTSNAFSANYRLTNKLTQTESAQMHLTKSYRLNQSLTDSGIQSVMDTLKTKIALDRMNISVNQDKLQQLITIVNLYHELAGGYKAGEDTAKTAESK</sequence>
<name>A0A2I7N9R3_9NEIS</name>
<evidence type="ECO:0000256" key="1">
    <source>
        <dbReference type="ARBA" id="ARBA00007613"/>
    </source>
</evidence>
<gene>
    <name evidence="2" type="ORF">CUN60_11345</name>
</gene>
<dbReference type="Gene3D" id="1.20.1600.10">
    <property type="entry name" value="Outer membrane efflux proteins (OEP)"/>
    <property type="match status" value="1"/>
</dbReference>
<evidence type="ECO:0000313" key="2">
    <source>
        <dbReference type="EMBL" id="AUR53198.1"/>
    </source>
</evidence>
<dbReference type="EMBL" id="CP024847">
    <property type="protein sequence ID" value="AUR53198.1"/>
    <property type="molecule type" value="Genomic_DNA"/>
</dbReference>
<evidence type="ECO:0000313" key="3">
    <source>
        <dbReference type="Proteomes" id="UP000236655"/>
    </source>
</evidence>
<dbReference type="InterPro" id="IPR010131">
    <property type="entry name" value="MdtP/NodT-like"/>
</dbReference>
<proteinExistence type="inferred from homology"/>
<accession>A0A2I7N9R3</accession>
<dbReference type="GO" id="GO:0015562">
    <property type="term" value="F:efflux transmembrane transporter activity"/>
    <property type="evidence" value="ECO:0007669"/>
    <property type="project" value="InterPro"/>
</dbReference>
<dbReference type="PANTHER" id="PTHR30203">
    <property type="entry name" value="OUTER MEMBRANE CATION EFFLUX PROTEIN"/>
    <property type="match status" value="1"/>
</dbReference>
<keyword evidence="3" id="KW-1185">Reference proteome</keyword>
<dbReference type="Pfam" id="PF02321">
    <property type="entry name" value="OEP"/>
    <property type="match status" value="2"/>
</dbReference>
<organism evidence="2 3">
    <name type="scientific">Aquella oligotrophica</name>
    <dbReference type="NCBI Taxonomy" id="2067065"/>
    <lineage>
        <taxon>Bacteria</taxon>
        <taxon>Pseudomonadati</taxon>
        <taxon>Pseudomonadota</taxon>
        <taxon>Betaproteobacteria</taxon>
        <taxon>Neisseriales</taxon>
        <taxon>Neisseriaceae</taxon>
        <taxon>Aquella</taxon>
    </lineage>
</organism>
<dbReference type="KEGG" id="nba:CUN60_11345"/>
<dbReference type="InterPro" id="IPR003423">
    <property type="entry name" value="OMP_efflux"/>
</dbReference>
<reference evidence="3" key="1">
    <citation type="submission" date="2017-11" db="EMBL/GenBank/DDBJ databases">
        <authorList>
            <person name="Chan K.G."/>
            <person name="Lee L.S."/>
        </authorList>
    </citation>
    <scope>NUCLEOTIDE SEQUENCE [LARGE SCALE GENOMIC DNA]</scope>
    <source>
        <strain evidence="3">DSM 100970</strain>
    </source>
</reference>